<evidence type="ECO:0000256" key="1">
    <source>
        <dbReference type="SAM" id="Phobius"/>
    </source>
</evidence>
<protein>
    <submittedName>
        <fullName evidence="2">Pilus assembly protein Flp/PilA</fullName>
    </submittedName>
</protein>
<accession>A0ABX5K9X4</accession>
<dbReference type="Proteomes" id="UP000245712">
    <property type="component" value="Unassembled WGS sequence"/>
</dbReference>
<evidence type="ECO:0000313" key="2">
    <source>
        <dbReference type="EMBL" id="PVX70670.1"/>
    </source>
</evidence>
<name>A0ABX5K9X4_9BURK</name>
<comment type="caution">
    <text evidence="2">The sequence shown here is derived from an EMBL/GenBank/DDBJ whole genome shotgun (WGS) entry which is preliminary data.</text>
</comment>
<dbReference type="Pfam" id="PF04964">
    <property type="entry name" value="Flp_Fap"/>
    <property type="match status" value="1"/>
</dbReference>
<gene>
    <name evidence="2" type="ORF">C7402_13648</name>
</gene>
<dbReference type="InterPro" id="IPR007047">
    <property type="entry name" value="Flp_Fap"/>
</dbReference>
<keyword evidence="1" id="KW-0812">Transmembrane</keyword>
<dbReference type="RefSeq" id="WP_112171532.1">
    <property type="nucleotide sequence ID" value="NZ_QLSU01000006.1"/>
</dbReference>
<keyword evidence="1" id="KW-1133">Transmembrane helix</keyword>
<keyword evidence="1" id="KW-0472">Membrane</keyword>
<keyword evidence="3" id="KW-1185">Reference proteome</keyword>
<proteinExistence type="predicted"/>
<dbReference type="EMBL" id="QEOB01000036">
    <property type="protein sequence ID" value="PVX70670.1"/>
    <property type="molecule type" value="Genomic_DNA"/>
</dbReference>
<organism evidence="2 3">
    <name type="scientific">Paraburkholderia unamae</name>
    <dbReference type="NCBI Taxonomy" id="219649"/>
    <lineage>
        <taxon>Bacteria</taxon>
        <taxon>Pseudomonadati</taxon>
        <taxon>Pseudomonadota</taxon>
        <taxon>Betaproteobacteria</taxon>
        <taxon>Burkholderiales</taxon>
        <taxon>Burkholderiaceae</taxon>
        <taxon>Paraburkholderia</taxon>
    </lineage>
</organism>
<evidence type="ECO:0000313" key="3">
    <source>
        <dbReference type="Proteomes" id="UP000245712"/>
    </source>
</evidence>
<reference evidence="2 3" key="1">
    <citation type="submission" date="2018-05" db="EMBL/GenBank/DDBJ databases">
        <title>Genomic Encyclopedia of Type Strains, Phase IV (KMG-V): Genome sequencing to study the core and pangenomes of soil and plant-associated prokaryotes.</title>
        <authorList>
            <person name="Whitman W."/>
        </authorList>
    </citation>
    <scope>NUCLEOTIDE SEQUENCE [LARGE SCALE GENOMIC DNA]</scope>
    <source>
        <strain evidence="2 3">SCZa-39</strain>
    </source>
</reference>
<feature type="transmembrane region" description="Helical" evidence="1">
    <location>
        <begin position="20"/>
        <end position="41"/>
    </location>
</feature>
<sequence length="56" mass="5951">MQPIIVQAKAFIRDEDGITALEYGILAGLISVLLIASITSISSSLQNIFSDIASEL</sequence>